<dbReference type="NCBIfam" id="NF005511">
    <property type="entry name" value="PRK07121.1-4"/>
    <property type="match status" value="1"/>
</dbReference>
<evidence type="ECO:0000256" key="4">
    <source>
        <dbReference type="ARBA" id="ARBA00023002"/>
    </source>
</evidence>
<dbReference type="EMBL" id="BAABBP010000030">
    <property type="protein sequence ID" value="GAA4002260.1"/>
    <property type="molecule type" value="Genomic_DNA"/>
</dbReference>
<evidence type="ECO:0000259" key="5">
    <source>
        <dbReference type="Pfam" id="PF00890"/>
    </source>
</evidence>
<proteinExistence type="predicted"/>
<evidence type="ECO:0000313" key="7">
    <source>
        <dbReference type="Proteomes" id="UP001501627"/>
    </source>
</evidence>
<keyword evidence="7" id="KW-1185">Reference proteome</keyword>
<protein>
    <submittedName>
        <fullName evidence="6">FAD-binding protein</fullName>
    </submittedName>
</protein>
<keyword evidence="4" id="KW-0560">Oxidoreductase</keyword>
<dbReference type="SUPFAM" id="SSF51905">
    <property type="entry name" value="FAD/NAD(P)-binding domain"/>
    <property type="match status" value="1"/>
</dbReference>
<dbReference type="Pfam" id="PF00890">
    <property type="entry name" value="FAD_binding_2"/>
    <property type="match status" value="1"/>
</dbReference>
<organism evidence="6 7">
    <name type="scientific">Comamonas faecalis</name>
    <dbReference type="NCBI Taxonomy" id="1387849"/>
    <lineage>
        <taxon>Bacteria</taxon>
        <taxon>Pseudomonadati</taxon>
        <taxon>Pseudomonadota</taxon>
        <taxon>Betaproteobacteria</taxon>
        <taxon>Burkholderiales</taxon>
        <taxon>Comamonadaceae</taxon>
        <taxon>Comamonas</taxon>
    </lineage>
</organism>
<dbReference type="RefSeq" id="WP_103046158.1">
    <property type="nucleotide sequence ID" value="NZ_BAABBP010000030.1"/>
</dbReference>
<dbReference type="PANTHER" id="PTHR43400">
    <property type="entry name" value="FUMARATE REDUCTASE"/>
    <property type="match status" value="1"/>
</dbReference>
<keyword evidence="3" id="KW-0274">FAD</keyword>
<evidence type="ECO:0000313" key="6">
    <source>
        <dbReference type="EMBL" id="GAA4002260.1"/>
    </source>
</evidence>
<dbReference type="InterPro" id="IPR050315">
    <property type="entry name" value="FAD-oxidoreductase_2"/>
</dbReference>
<dbReference type="Proteomes" id="UP001501627">
    <property type="component" value="Unassembled WGS sequence"/>
</dbReference>
<feature type="domain" description="FAD-dependent oxidoreductase 2 FAD-binding" evidence="5">
    <location>
        <begin position="33"/>
        <end position="531"/>
    </location>
</feature>
<dbReference type="PANTHER" id="PTHR43400:SF10">
    <property type="entry name" value="3-OXOSTEROID 1-DEHYDROGENASE"/>
    <property type="match status" value="1"/>
</dbReference>
<evidence type="ECO:0000256" key="2">
    <source>
        <dbReference type="ARBA" id="ARBA00022630"/>
    </source>
</evidence>
<dbReference type="InterPro" id="IPR036188">
    <property type="entry name" value="FAD/NAD-bd_sf"/>
</dbReference>
<dbReference type="InterPro" id="IPR003953">
    <property type="entry name" value="FAD-dep_OxRdtase_2_FAD-bd"/>
</dbReference>
<keyword evidence="2" id="KW-0285">Flavoprotein</keyword>
<dbReference type="Gene3D" id="3.50.50.60">
    <property type="entry name" value="FAD/NAD(P)-binding domain"/>
    <property type="match status" value="3"/>
</dbReference>
<dbReference type="Gene3D" id="3.90.700.10">
    <property type="entry name" value="Succinate dehydrogenase/fumarate reductase flavoprotein, catalytic domain"/>
    <property type="match status" value="1"/>
</dbReference>
<name>A0ABP7RU41_9BURK</name>
<gene>
    <name evidence="6" type="ORF">GCM10022279_27730</name>
</gene>
<dbReference type="SUPFAM" id="SSF56425">
    <property type="entry name" value="Succinate dehydrogenase/fumarate reductase flavoprotein, catalytic domain"/>
    <property type="match status" value="1"/>
</dbReference>
<evidence type="ECO:0000256" key="3">
    <source>
        <dbReference type="ARBA" id="ARBA00022827"/>
    </source>
</evidence>
<sequence>MNTGSGTRSTVTPTTAPLCVAPGSRLDWHASADVVVVGWGAAGACAALQARQDGASVLVIDRFEGGGASALSGGVVYAGGGTAQQREAGFSDSPEAMHGYLRHEVGDAVSDATLQRFCQDSVANQQWLEGHGVRFGAAMPDHKTSYPPDGKFLYYSGNEIVPAYATHLPPGHKSAPRGHRVVAKGQSGATLYAALQVATTGAGAQTLLQASVRRLVCEAGEDGQPARVVGVEVWQMPPGDPRTRRHAQLHAQYRRHRTFRAAKAKACLREAARLEREAAQPLLVQARRGVVLSTGGYIFNPELIAQHAPHTRRGWPIGDAGCDGSGLRLGQSVGAASSGLDNISCWRFITPPAVWPQGVVVNRAGERFCNEQVYGATLGHELVEHQGGKAWLILDAGLRRRATRQCLFGGLWAFQSLPALAMMWLKAVKAPDAAALAARIGADPARLEASIAAANAAAQGAGDDAFGKSADMRHALAGPLLAMDISIGNPLFPLATLSLGGLRVDEASGQVLGSAGQPIPGLYAAGRTAIGLASSRYISGLSLADCVFSGRRAGRAAALA</sequence>
<dbReference type="InterPro" id="IPR027477">
    <property type="entry name" value="Succ_DH/fumarate_Rdtase_cat_sf"/>
</dbReference>
<comment type="cofactor">
    <cofactor evidence="1">
        <name>FAD</name>
        <dbReference type="ChEBI" id="CHEBI:57692"/>
    </cofactor>
</comment>
<comment type="caution">
    <text evidence="6">The sequence shown here is derived from an EMBL/GenBank/DDBJ whole genome shotgun (WGS) entry which is preliminary data.</text>
</comment>
<evidence type="ECO:0000256" key="1">
    <source>
        <dbReference type="ARBA" id="ARBA00001974"/>
    </source>
</evidence>
<reference evidence="7" key="1">
    <citation type="journal article" date="2019" name="Int. J. Syst. Evol. Microbiol.">
        <title>The Global Catalogue of Microorganisms (GCM) 10K type strain sequencing project: providing services to taxonomists for standard genome sequencing and annotation.</title>
        <authorList>
            <consortium name="The Broad Institute Genomics Platform"/>
            <consortium name="The Broad Institute Genome Sequencing Center for Infectious Disease"/>
            <person name="Wu L."/>
            <person name="Ma J."/>
        </authorList>
    </citation>
    <scope>NUCLEOTIDE SEQUENCE [LARGE SCALE GENOMIC DNA]</scope>
    <source>
        <strain evidence="7">JCM 17561</strain>
    </source>
</reference>
<accession>A0ABP7RU41</accession>